<reference evidence="2" key="2">
    <citation type="journal article" date="2015" name="Data Brief">
        <title>Shoot transcriptome of the giant reed, Arundo donax.</title>
        <authorList>
            <person name="Barrero R.A."/>
            <person name="Guerrero F.D."/>
            <person name="Moolhuijzen P."/>
            <person name="Goolsby J.A."/>
            <person name="Tidwell J."/>
            <person name="Bellgard S.E."/>
            <person name="Bellgard M.I."/>
        </authorList>
    </citation>
    <scope>NUCLEOTIDE SEQUENCE</scope>
    <source>
        <tissue evidence="2">Shoot tissue taken approximately 20 cm above the soil surface</tissue>
    </source>
</reference>
<dbReference type="AlphaFoldDB" id="A0A0A9BER8"/>
<protein>
    <submittedName>
        <fullName evidence="2">Uncharacterized protein</fullName>
    </submittedName>
</protein>
<keyword evidence="1" id="KW-0732">Signal</keyword>
<organism evidence="2">
    <name type="scientific">Arundo donax</name>
    <name type="common">Giant reed</name>
    <name type="synonym">Donax arundinaceus</name>
    <dbReference type="NCBI Taxonomy" id="35708"/>
    <lineage>
        <taxon>Eukaryota</taxon>
        <taxon>Viridiplantae</taxon>
        <taxon>Streptophyta</taxon>
        <taxon>Embryophyta</taxon>
        <taxon>Tracheophyta</taxon>
        <taxon>Spermatophyta</taxon>
        <taxon>Magnoliopsida</taxon>
        <taxon>Liliopsida</taxon>
        <taxon>Poales</taxon>
        <taxon>Poaceae</taxon>
        <taxon>PACMAD clade</taxon>
        <taxon>Arundinoideae</taxon>
        <taxon>Arundineae</taxon>
        <taxon>Arundo</taxon>
    </lineage>
</organism>
<accession>A0A0A9BER8</accession>
<dbReference type="EMBL" id="GBRH01236049">
    <property type="protein sequence ID" value="JAD61846.1"/>
    <property type="molecule type" value="Transcribed_RNA"/>
</dbReference>
<name>A0A0A9BER8_ARUDO</name>
<feature type="chain" id="PRO_5002060467" evidence="1">
    <location>
        <begin position="25"/>
        <end position="48"/>
    </location>
</feature>
<sequence length="48" mass="5702">MLPWCRRCLHMICWTKCLLQMLFGMRNCCMNSTHTMICCSNLLKEESS</sequence>
<evidence type="ECO:0000313" key="2">
    <source>
        <dbReference type="EMBL" id="JAD61846.1"/>
    </source>
</evidence>
<reference evidence="2" key="1">
    <citation type="submission" date="2014-09" db="EMBL/GenBank/DDBJ databases">
        <authorList>
            <person name="Magalhaes I.L.F."/>
            <person name="Oliveira U."/>
            <person name="Santos F.R."/>
            <person name="Vidigal T.H.D.A."/>
            <person name="Brescovit A.D."/>
            <person name="Santos A.J."/>
        </authorList>
    </citation>
    <scope>NUCLEOTIDE SEQUENCE</scope>
    <source>
        <tissue evidence="2">Shoot tissue taken approximately 20 cm above the soil surface</tissue>
    </source>
</reference>
<feature type="signal peptide" evidence="1">
    <location>
        <begin position="1"/>
        <end position="24"/>
    </location>
</feature>
<evidence type="ECO:0000256" key="1">
    <source>
        <dbReference type="SAM" id="SignalP"/>
    </source>
</evidence>
<proteinExistence type="predicted"/>